<dbReference type="CDD" id="cd05466">
    <property type="entry name" value="PBP2_LTTR_substrate"/>
    <property type="match status" value="1"/>
</dbReference>
<dbReference type="PANTHER" id="PTHR30419:SF8">
    <property type="entry name" value="NITROGEN ASSIMILATION TRANSCRIPTIONAL ACTIVATOR-RELATED"/>
    <property type="match status" value="1"/>
</dbReference>
<dbReference type="InterPro" id="IPR050950">
    <property type="entry name" value="HTH-type_LysR_regulators"/>
</dbReference>
<evidence type="ECO:0000313" key="8">
    <source>
        <dbReference type="Proteomes" id="UP000321353"/>
    </source>
</evidence>
<evidence type="ECO:0000259" key="6">
    <source>
        <dbReference type="PROSITE" id="PS50931"/>
    </source>
</evidence>
<evidence type="ECO:0000256" key="5">
    <source>
        <dbReference type="SAM" id="MobiDB-lite"/>
    </source>
</evidence>
<dbReference type="Gene3D" id="1.10.10.10">
    <property type="entry name" value="Winged helix-like DNA-binding domain superfamily/Winged helix DNA-binding domain"/>
    <property type="match status" value="1"/>
</dbReference>
<keyword evidence="2" id="KW-0805">Transcription regulation</keyword>
<sequence>MQLRTLEIFCDVAQLRSFSKAADARGVTQSAASQAIQHLEESLGVQLIDRSTRPLTLTTAGTNYHCGLKEILAAYHRLEERVITAGRGLAGPLHIAAIYSVGLSYMPEAIEEFGRLYPEVDVRIGYGQNEAVIRNLLNGDAEIGLVSFPKPSKQIVVVPWQKEPVRLVCSAGHPLAKHNEAELADLDGIEMVGFDRSLELRRMIDSTLKRSGIRVDFRNEFDNADSIVRAIQANDGAGFLPEAAVRRETATGALRVVACRDLRMVRPLGIVFRRSGRPSAAGYEFGSLLLGRPLEPDRDKRGSGNRQKSPTPGATISPGTSVVA</sequence>
<dbReference type="KEGG" id="smam:Mal15_32650"/>
<name>A0A5B9MHU7_9BACT</name>
<proteinExistence type="inferred from homology"/>
<protein>
    <submittedName>
        <fullName evidence="7">Hydrogen peroxide-inducible genes activator</fullName>
    </submittedName>
</protein>
<evidence type="ECO:0000256" key="3">
    <source>
        <dbReference type="ARBA" id="ARBA00023125"/>
    </source>
</evidence>
<dbReference type="Pfam" id="PF00126">
    <property type="entry name" value="HTH_1"/>
    <property type="match status" value="1"/>
</dbReference>
<reference evidence="7 8" key="1">
    <citation type="submission" date="2019-02" db="EMBL/GenBank/DDBJ databases">
        <title>Planctomycetal bacteria perform biofilm scaping via a novel small molecule.</title>
        <authorList>
            <person name="Jeske O."/>
            <person name="Boedeker C."/>
            <person name="Wiegand S."/>
            <person name="Breitling P."/>
            <person name="Kallscheuer N."/>
            <person name="Jogler M."/>
            <person name="Rohde M."/>
            <person name="Petersen J."/>
            <person name="Medema M.H."/>
            <person name="Surup F."/>
            <person name="Jogler C."/>
        </authorList>
    </citation>
    <scope>NUCLEOTIDE SEQUENCE [LARGE SCALE GENOMIC DNA]</scope>
    <source>
        <strain evidence="7 8">Mal15</strain>
    </source>
</reference>
<dbReference type="PANTHER" id="PTHR30419">
    <property type="entry name" value="HTH-TYPE TRANSCRIPTIONAL REGULATOR YBHD"/>
    <property type="match status" value="1"/>
</dbReference>
<feature type="domain" description="HTH lysR-type" evidence="6">
    <location>
        <begin position="1"/>
        <end position="58"/>
    </location>
</feature>
<dbReference type="Gene3D" id="3.40.190.10">
    <property type="entry name" value="Periplasmic binding protein-like II"/>
    <property type="match status" value="2"/>
</dbReference>
<dbReference type="Pfam" id="PF03466">
    <property type="entry name" value="LysR_substrate"/>
    <property type="match status" value="1"/>
</dbReference>
<dbReference type="InterPro" id="IPR036388">
    <property type="entry name" value="WH-like_DNA-bd_sf"/>
</dbReference>
<feature type="region of interest" description="Disordered" evidence="5">
    <location>
        <begin position="292"/>
        <end position="324"/>
    </location>
</feature>
<dbReference type="InterPro" id="IPR005119">
    <property type="entry name" value="LysR_subst-bd"/>
</dbReference>
<dbReference type="FunFam" id="1.10.10.10:FF:000001">
    <property type="entry name" value="LysR family transcriptional regulator"/>
    <property type="match status" value="1"/>
</dbReference>
<dbReference type="InterPro" id="IPR036390">
    <property type="entry name" value="WH_DNA-bd_sf"/>
</dbReference>
<accession>A0A5B9MHU7</accession>
<dbReference type="InterPro" id="IPR000847">
    <property type="entry name" value="LysR_HTH_N"/>
</dbReference>
<keyword evidence="4" id="KW-0804">Transcription</keyword>
<dbReference type="RefSeq" id="WP_147868643.1">
    <property type="nucleotide sequence ID" value="NZ_CP036264.1"/>
</dbReference>
<dbReference type="GO" id="GO:0003677">
    <property type="term" value="F:DNA binding"/>
    <property type="evidence" value="ECO:0007669"/>
    <property type="project" value="UniProtKB-KW"/>
</dbReference>
<keyword evidence="3" id="KW-0238">DNA-binding</keyword>
<organism evidence="7 8">
    <name type="scientific">Stieleria maiorica</name>
    <dbReference type="NCBI Taxonomy" id="2795974"/>
    <lineage>
        <taxon>Bacteria</taxon>
        <taxon>Pseudomonadati</taxon>
        <taxon>Planctomycetota</taxon>
        <taxon>Planctomycetia</taxon>
        <taxon>Pirellulales</taxon>
        <taxon>Pirellulaceae</taxon>
        <taxon>Stieleria</taxon>
    </lineage>
</organism>
<feature type="compositionally biased region" description="Polar residues" evidence="5">
    <location>
        <begin position="304"/>
        <end position="324"/>
    </location>
</feature>
<dbReference type="PROSITE" id="PS50931">
    <property type="entry name" value="HTH_LYSR"/>
    <property type="match status" value="1"/>
</dbReference>
<dbReference type="Proteomes" id="UP000321353">
    <property type="component" value="Chromosome"/>
</dbReference>
<evidence type="ECO:0000256" key="2">
    <source>
        <dbReference type="ARBA" id="ARBA00023015"/>
    </source>
</evidence>
<dbReference type="AlphaFoldDB" id="A0A5B9MHU7"/>
<dbReference type="SUPFAM" id="SSF46785">
    <property type="entry name" value="Winged helix' DNA-binding domain"/>
    <property type="match status" value="1"/>
</dbReference>
<dbReference type="SUPFAM" id="SSF53850">
    <property type="entry name" value="Periplasmic binding protein-like II"/>
    <property type="match status" value="1"/>
</dbReference>
<dbReference type="GO" id="GO:0003700">
    <property type="term" value="F:DNA-binding transcription factor activity"/>
    <property type="evidence" value="ECO:0007669"/>
    <property type="project" value="InterPro"/>
</dbReference>
<evidence type="ECO:0000256" key="1">
    <source>
        <dbReference type="ARBA" id="ARBA00009437"/>
    </source>
</evidence>
<comment type="similarity">
    <text evidence="1">Belongs to the LysR transcriptional regulatory family.</text>
</comment>
<dbReference type="PRINTS" id="PR00039">
    <property type="entry name" value="HTHLYSR"/>
</dbReference>
<evidence type="ECO:0000313" key="7">
    <source>
        <dbReference type="EMBL" id="QEF99204.1"/>
    </source>
</evidence>
<evidence type="ECO:0000256" key="4">
    <source>
        <dbReference type="ARBA" id="ARBA00023163"/>
    </source>
</evidence>
<dbReference type="GO" id="GO:0005829">
    <property type="term" value="C:cytosol"/>
    <property type="evidence" value="ECO:0007669"/>
    <property type="project" value="TreeGrafter"/>
</dbReference>
<keyword evidence="8" id="KW-1185">Reference proteome</keyword>
<gene>
    <name evidence="7" type="primary">oxyR_1</name>
    <name evidence="7" type="ORF">Mal15_32650</name>
</gene>
<dbReference type="EMBL" id="CP036264">
    <property type="protein sequence ID" value="QEF99204.1"/>
    <property type="molecule type" value="Genomic_DNA"/>
</dbReference>